<dbReference type="SUPFAM" id="SSF48065">
    <property type="entry name" value="DBL homology domain (DH-domain)"/>
    <property type="match status" value="1"/>
</dbReference>
<feature type="domain" description="Ig-like" evidence="12">
    <location>
        <begin position="4019"/>
        <end position="4109"/>
    </location>
</feature>
<keyword evidence="5" id="KW-1015">Disulfide bond</keyword>
<dbReference type="SUPFAM" id="SSF50729">
    <property type="entry name" value="PH domain-like"/>
    <property type="match status" value="1"/>
</dbReference>
<dbReference type="PANTHER" id="PTHR47633:SF3">
    <property type="entry name" value="STRIATED MUSCLE PREFERENTIALLY EXPRESSED PROTEIN KINASE"/>
    <property type="match status" value="1"/>
</dbReference>
<keyword evidence="3" id="KW-0963">Cytoplasm</keyword>
<dbReference type="Pfam" id="PF22697">
    <property type="entry name" value="SOS1_NGEF_PH"/>
    <property type="match status" value="1"/>
</dbReference>
<dbReference type="CDD" id="cd13325">
    <property type="entry name" value="PH_unc89"/>
    <property type="match status" value="1"/>
</dbReference>
<name>A0ABM1IJ77_POLDO</name>
<dbReference type="SMART" id="SM00325">
    <property type="entry name" value="RhoGEF"/>
    <property type="match status" value="1"/>
</dbReference>
<feature type="domain" description="Ig-like" evidence="12">
    <location>
        <begin position="3325"/>
        <end position="3414"/>
    </location>
</feature>
<keyword evidence="6" id="KW-0393">Immunoglobulin domain</keyword>
<feature type="domain" description="Ig-like" evidence="12">
    <location>
        <begin position="3719"/>
        <end position="3812"/>
    </location>
</feature>
<dbReference type="SUPFAM" id="SSF49265">
    <property type="entry name" value="Fibronectin type III"/>
    <property type="match status" value="1"/>
</dbReference>
<dbReference type="Gene3D" id="1.10.510.10">
    <property type="entry name" value="Transferase(Phosphotransferase) domain 1"/>
    <property type="match status" value="2"/>
</dbReference>
<feature type="domain" description="Ig-like" evidence="12">
    <location>
        <begin position="2627"/>
        <end position="2716"/>
    </location>
</feature>
<dbReference type="InterPro" id="IPR000219">
    <property type="entry name" value="DH_dom"/>
</dbReference>
<feature type="domain" description="Ig-like" evidence="12">
    <location>
        <begin position="4568"/>
        <end position="4657"/>
    </location>
</feature>
<dbReference type="GeneID" id="107068433"/>
<dbReference type="Gene3D" id="2.60.40.10">
    <property type="entry name" value="Immunoglobulins"/>
    <property type="match status" value="23"/>
</dbReference>
<feature type="domain" description="DH" evidence="10">
    <location>
        <begin position="1655"/>
        <end position="1837"/>
    </location>
</feature>
<dbReference type="InterPro" id="IPR000719">
    <property type="entry name" value="Prot_kinase_dom"/>
</dbReference>
<evidence type="ECO:0000256" key="3">
    <source>
        <dbReference type="ARBA" id="ARBA00022490"/>
    </source>
</evidence>
<feature type="domain" description="Ig-like" evidence="12">
    <location>
        <begin position="4115"/>
        <end position="4204"/>
    </location>
</feature>
<dbReference type="RefSeq" id="XP_015180264.1">
    <property type="nucleotide sequence ID" value="XM_015324778.1"/>
</dbReference>
<sequence length="5722" mass="642347">MSFCRITGRSRGLPKPNYFPLLPPISPADAKRFCRITGKSYGLPTHHYIPVLLGVHSHDKSKCKITNAAGFGPHHYTAGLILGEKRKHVVLKDFRYVFPILEGESEQQRALRDLLGRKQPMVEEEDYKFVYTVEERRCSLVFPARLEAAVRDGDVKDVMLSRDCDTVLLRLKQGKNVSVDFKNLEDFDNLFDGLGPNEEVLKERERIENEAKKRKRKRQAGLSYAKKIFEEKEKAAEEEELQKAKHLKLRSVKEEVEEEHENWKRIDLEAARLRACNIIATTNSLKDSINTFPVSLDLSTFQKDTISSKSIAIINKLPTPIKIESHTFEQCTELTSTSPISEHTGGFEAISIVKPLTPLKIKSEPALESAVMNISVNDLKATSNVNAKFTKAGETALERLPRVEEIPALIEKINNGEKTTMHKVKGLKLDIKSAQRFIAGQTVETPTGPVFVPGQTLETPQGPVFVPGFTVNTPDGPLLIPGQIMKVKEQNGLETPSFIAGQMLPTSKQGLQFIQGQTFHNRDGSRFVQGQTVLTDEGPKFVAGQVADNGYFIPGQTISTPDGLKFVPGQTITDHQGEQMFVPGESVRNSDNWEFVPGQSVQSSTGKTKFVPGQTVLTPQGSHFVPGQFVTEDSGEINFVPGVIKESENDVKFVPGMTLDTPKGPKFVEGQITKESDGKKFVPGRTILTEEGFQFAAASKFDEVVLTEAGPVGIPIDPKTANGNSMSDQREIFGHMVQTDFGVEFIPEGTRNLPKGKRIVPGQLVRGGKDEPRFVPGVMTEDGFLPGQIVMTEKGEEFVPGQVVDTSGGPKFVPGQMVETRTGQKFVPGQTVETVDGPRFVPGQIVETKVGPTFIPGQVISTEEEGSRFVPGQVVDTPDGPRFVPGRVVESGESGITFVSGQIVQTEEGPRFVAPDLTDTPEGEVEFSVQGFEVTPEELRLLRPNHLHYNPYNNLNHGESSIDARMLRQLSEAGLSVGRKVLTNLPAVDVDVDPKAVALEQALVMAEKLGLHGNAAVKMAQVVSTVAQLAKNIAQQQERDVNRSEMIGLTNGTKSPIMMNGVKEKTNDEWLRDAIKTAMASAVLALTNNSSDDNENAKQDLVYSSITEAFNVLLRQKDENMEKSVENVLRILLIPQNRSELCQSTMLELMDDSKNNKVDILKSTIVGETLKDDVVLERLSMVLEEEHGTDLIGSAFRTVSRNDPELVSRVLQKVSEEVASVATEKDAAETVHKAIVQAVRESSELRVKELLNDEQGSNVREMLLQAVGLARALGMSSTASSLLAVISDEKSTRALASDRVTLDVLKRLTVMRKLAEERPPFMSALGQLCSDPELARTDPRLRTLVRESAALMIVPEEAPLQSSVDVPTALLHADNSLAMEEFLMRRSHKPTSIFMILKQGLQAVVPREASRSVLTGEVAYTVLDEDGIHHFEPLHVFSALRLNRPTAHRFSMYCCPVAREEDIEAEMTSTFTGTISITSSLEGSANGLCQKQDRSFGILGSRENTPSFKKLSSICQENGNERMKPLDNYIVVKDYTDETDGFTVNVGDIVEAFEYADHAKKMRMDPELEIGEIYGILDNSAAKHKLSIRPRRKHTDPRARCISRSNSDSSLQRVYVRTADGREGWLPMSILMQTSLSEESSAMIGHNRPEDSHYRREAVVKELVETEEEFGRDIQLVVERYLKPLDNPDVPRIVRDNKDIIFTNLKQIADFHNTSFGRVLIEGVKYYADQPRMLGKTFLRLERDFDKHVAYCRDEPLAQEFLQTNDQVREYFEELSQTLGDDKSVSEHLKLPIQRINDYQLLLKELVKYSTRLGENCDDLQKALELMLGIPHRATDNKFISNIEGYKGNIHKLGRLLTHEWFTVIDKDGKSKERYLFLFKARILVCKVRRISEDRSVFVLKDIIRLPEVELKDHPDDLRSFELHNPSLPGYPITLIAHKDPVKAYWLKEIRQYASDLVALAEHAADDLQLEEVPEGKEEIKDSSKAEVKEISTNPGPPKPEVGKDNPAPPKPEPIKGNPESSKPSVIKDNPGPPKPEESKGNPRPLETTNPSNPGPQKTNPSNPGPQKTNPSNPGPQKTNPSNPGPQKTNPSNPGPQNPNPSNPGAQKSNPSNPGPANPTTEIKTEEKDPNMSRRYSSSRFSASSKVVEEYSSVSSTRSGVTSYVESSSSTSAGVTASSLHGTEKISETSSSYKTATSGGGAETAVESKAKISLGATETGKPIFLKTIEGCNVEPSRAKKALIHAIAGEVATFECTLVTADETTKIQWLKDNKPLNDKLADRVIQSSDEKSFKLQIQNVHESDSGIYIARAMNGDGQATCTAQLVVQELTAEEKKARAEANSPIFLVRLKDTELLENTYLRFMIKVKGDPIPELKFYKDGSLIDSRNARVTIVTEKADKGFYEMVIPDVQKVDAGKYSCTAMNRYGEATCEATVTVTEDKPMFPGLPEGLLEPGEEPQFTWLRDGEPFDPEERFKVLFKDNEDTLALVFQHVKPEDAGLYTCVAQTSTGNISCSAELTVQGAVNQLLRDPEKPKLESESKQSEVSAGGSAMLDLQVKGYPKPDITWTKDGNEIVAGGRIKYLWEDEESLSLVIKNVTTKDAGIYTIRAKNELGEDTTEIELIVKSAPKVIKKQSNTTAIVEDNLTMTVQVEATPAPEIKWYKDGQLIQESERIKIEKEGTDIYKITIKSVRVEDAGSYSIVAKNEINQTTEIWNLTVKSPPKIRKKLGTIPIINEGDSLTLLIEVEADPEATVEWYKDEQIVVEDERIKIVREGNNYMLKITGAVGTDAAIYKTKITNTHGTVLDQTRVQVSGIPRFKSKLNDLSANEGDSNIELTVEVDGYPKANVHWFIGDVEITEKRTEYTRIEEGDSYKLVMKEVKEEMKGRYTCKVENEYGVNKCSADFTVKTKPKLLKKLADQRIKEGETLKLTVEISGTPDPEVKWYKDGHEVSADARIKITRDKQRKESYDLTVTLVKGSDGGAYEVRAENELGMVLSKSKVIVLTKTEGSAETVEEETKSKKIEIEEVGTQKQQAEESGPEGRFASKKEKVEVLRGEAEKVTITVASTTTHQSTLTGPDERHTISKMTATKVEFQELSSEGPTVEEIGSYSYNVQEENSPMKAQNGVFVEEFSETSDNSRSRLQVHRGVSIVSVSDDESTMKAISRDVSMDDVRCVELTDDLRLTNGSCEQFKNVDGRTIEKNVLDEVKPLRASKFNETIIEERSSIEESISSKASEMTLNQSQKSKVHNNGLIRQNSKLERTESIESSYKVEVKTISRENSHRGVLVGEEEVDEELEALLNRVKRQRSVLNEILDKEQGVESAPPHVIESNLVDRTIFETQNLTFEITTVGLPRPEAKWFKDGKILRTGERIRITNAGEKYELELSKICLEDAGLYECIFTNKLGEDIAQGQLTVGTVNDLRKPRFVEPLKDVDIADGKNGEFQAIFTADPVPDIVWYCKGLELPNDDSRIKWKMTNKPGSDKLTESTITLKIPKCGKDDTGEYILKLENKWGQAESSALLSLLLQPSIEEFKDLVAPVDEPATWEAIIKGNPKPEIKWMRDDKELEMGDEFEMEEDRRNNKYKLIIKNVNVEHGGKYRVLATNYLGEAVGEALLTTHLESPIFLKELSKMFVSDRNDIELKVRVSGIPKPKITWLFNDAPIMQDGRHEVITHVEGLIDSTLYIKTFSVDDLGIISCIASSIAGIAKTSAELSMVFEAPTFGRLILPKSVNIDEGEPLELKAKADGSPIPIITWFKDGELLTPNDHIKIENLPDGSTKLTIENVIPADSGAYKLVASNSSGEQSALCAVAITPSARSPTFTKPLEDTKAIVGQPLKLRAQIVAFPNPHIQWFKDGIPLRPTKEFNFINDPNGLIGLIIDRVRPEDAGTYSVVVSNKLGDTTGEAKVEVEEKEKRPDFVGSLQPLTVVENLPAKLEVKVIGKPTPELKWLHNGEEIVPDGKHLNIISQPDGTHALIIDKATPEDAGEYQVIAGNSEGTASCKANLDILGKLREDIPQEKPAFLTLLRDISVEEGQPLTFSASFNGNPIPDITWTKDGEPLELSQRLMMTCDGKKVTLEINPSDAKDQGVYACHLTNPLGEDTSNANANIRKVFQAPSFTQKFTDLQQLPDFDVKFPAKISGIPKPDVSWYFNDQPILKDNEKYKIKRDCDACCLYVKDCTYDDTGIYKCKAVNRAGEAECSATLNVVDKIEKMQKIEPPAFLKRIGDCEVYRGMQAKFTACITGIPEPEFEWFRNGDKLWQTDRIRMDQEGSLLRMTIANVDEMDAGTYLLKITNPYGSDSCTADMIFESLEPRAKRPLASQYIEFDKYQKTGIAWPLADRPIISRMMDRHLTLSWKPSIPLGPRVPVTYLVEMCELPDGDWFTARSGLRSCVCDIRNLEPFRDYKFRIRVENKYGISDPSPFAQTFRAKLEPDPPKFFPYLPPGIDFRPETSPYFPKDFDIERPPHDEYAQAPKFLRQEHDTQFGVKNHNCNLFWFVYGYPKPKMTYYFNDELIESGGRYDQSYTRNGQATLFINRMLERDEGLYEAVATNEHGEARQRVNLQIAEYPTFIVRPEETIVMARKSGKLIARLTGVPFPEIKWYKDWKPITTTSRIRIDFVDPDTSVLTINEAIVKDEGLYSISARNVAGAVSHSVMIHIEENEYDYVYKTYKRKSEVKLRADKPYDEFYDLGDELGRGTQGITYHAAERSTGRNYAAKVMHGRGELKPFMFNELDAMNNLNHRKLLRLHEAYETDKSVTLIMELAAGGELADVLTKQPHYTESEIAGYIRQLLYGLEYMHDNHYAHLGLTLGDLLISHTGGDDLKIGDFSLTRRIAQTKLMLLAYGMPEYVAPEVTNNEGVDYAADMWSLGIITYILLSGISPFRGVNDRETLSKIRQGVWDFDDRWKNISNEAKDFIRNLLVYNVDKRMDVKSALKHPWLEYADRSPLDLYKIPSEYLKTYYKLYRDWYSNASCRTWYRRRKLSTAFEHPSKMVYPPGHKYTPEPSIERYSPIGKPVPRTWENQLPAREPIDTEIGLIKSESHYQYGPDTYLLQLRDTDFPVRLREYMKVACNRSPGYSRTITDENGYDWKTPIIRERRRFTDVMDEEIDDERRARINRYGSPDTFTLRRLKHELGTRLDSYVEAEAMIESKKEGNLPFLREKPQIRPIEEGKTAQLMCLAVGDPKPLIQWYKNDIVIQETKRIKITEDKDGRSILSFNPVKEHDAGIYKVVARNSLGQTVARTRMLIALVPTGPDSPEATEVSDTQILLRWKQPKYDGNSAVLCYNLQCKEADSITWIDIGFNIDHEFYLVRDLKPDVCYIFRLAARNRIGWSEKGIPSKVIKTRPPGVPQIQITSAMRHLQELTESGQEIVLEEDKPHIDYSLEEHPVEWSTETLTNKYSFISELCRGQFSAVVKGIDKSSDRVIVAKILDLRPEIEKQVNREFEALRSLRHERIALLEAAYKAPGSPLAVFIMEKLQGADILTYFSSRHEYSENCVAMAVTQILDALQYLHWRGYCHLDIQPDNVVMASVRTVQVKLVDMGTAQKVSKLGTMVPKAGHREYRAPEVYNEEPAYPQTDIWMVGVLTYVLLSGVSPFRGDDASETRQNILFVRYRFEYLYKELTQEATRFLMLVFKRAPNKRPMAEECHEHRWLLPTEFMIKKRERSVFLGNRLKEYNTEYHEEKEKLASESQSLASESLLGSTRKLIRSTSIQEELLTTI</sequence>
<dbReference type="PROSITE" id="PS50011">
    <property type="entry name" value="PROTEIN_KINASE_DOM"/>
    <property type="match status" value="2"/>
</dbReference>
<feature type="domain" description="PH" evidence="9">
    <location>
        <begin position="1849"/>
        <end position="1955"/>
    </location>
</feature>
<feature type="domain" description="Ig-like" evidence="12">
    <location>
        <begin position="3527"/>
        <end position="3616"/>
    </location>
</feature>
<feature type="domain" description="Ig-like" evidence="12">
    <location>
        <begin position="3818"/>
        <end position="3909"/>
    </location>
</feature>
<dbReference type="InterPro" id="IPR035899">
    <property type="entry name" value="DBL_dom_sf"/>
</dbReference>
<evidence type="ECO:0000256" key="6">
    <source>
        <dbReference type="ARBA" id="ARBA00023319"/>
    </source>
</evidence>
<dbReference type="Gene3D" id="2.30.29.30">
    <property type="entry name" value="Pleckstrin-homology domain (PH domain)/Phosphotyrosine-binding domain (PTB)"/>
    <property type="match status" value="1"/>
</dbReference>
<feature type="domain" description="Ig-like" evidence="12">
    <location>
        <begin position="2721"/>
        <end position="2810"/>
    </location>
</feature>
<feature type="compositionally biased region" description="Polar residues" evidence="8">
    <location>
        <begin position="2188"/>
        <end position="2197"/>
    </location>
</feature>
<comment type="similarity">
    <text evidence="2">Belongs to the protein kinase superfamily. CAMK Ser/Thr protein kinase family.</text>
</comment>
<dbReference type="Pfam" id="PF00069">
    <property type="entry name" value="Pkinase"/>
    <property type="match status" value="2"/>
</dbReference>
<dbReference type="InterPro" id="IPR003598">
    <property type="entry name" value="Ig_sub2"/>
</dbReference>
<feature type="coiled-coil region" evidence="7">
    <location>
        <begin position="3289"/>
        <end position="3316"/>
    </location>
</feature>
<evidence type="ECO:0000259" key="12">
    <source>
        <dbReference type="PROSITE" id="PS50835"/>
    </source>
</evidence>
<feature type="region of interest" description="Disordered" evidence="8">
    <location>
        <begin position="1972"/>
        <end position="2205"/>
    </location>
</feature>
<dbReference type="SMART" id="SM00060">
    <property type="entry name" value="FN3"/>
    <property type="match status" value="2"/>
</dbReference>
<dbReference type="Gene3D" id="3.30.200.20">
    <property type="entry name" value="Phosphorylase Kinase, domain 1"/>
    <property type="match status" value="1"/>
</dbReference>
<feature type="domain" description="Ig-like" evidence="12">
    <location>
        <begin position="2910"/>
        <end position="2996"/>
    </location>
</feature>
<feature type="domain" description="Ig-like" evidence="12">
    <location>
        <begin position="2533"/>
        <end position="2622"/>
    </location>
</feature>
<evidence type="ECO:0000259" key="11">
    <source>
        <dbReference type="PROSITE" id="PS50011"/>
    </source>
</evidence>
<dbReference type="PROSITE" id="PS50835">
    <property type="entry name" value="IG_LIKE"/>
    <property type="match status" value="18"/>
</dbReference>
<dbReference type="InterPro" id="IPR011009">
    <property type="entry name" value="Kinase-like_dom_sf"/>
</dbReference>
<dbReference type="InterPro" id="IPR003961">
    <property type="entry name" value="FN3_dom"/>
</dbReference>
<feature type="domain" description="Ig-like" evidence="12">
    <location>
        <begin position="5158"/>
        <end position="5242"/>
    </location>
</feature>
<evidence type="ECO:0000256" key="7">
    <source>
        <dbReference type="SAM" id="Coils"/>
    </source>
</evidence>
<dbReference type="Proteomes" id="UP000694924">
    <property type="component" value="Unplaced"/>
</dbReference>
<reference evidence="15" key="1">
    <citation type="submission" date="2025-08" db="UniProtKB">
        <authorList>
            <consortium name="RefSeq"/>
        </authorList>
    </citation>
    <scope>IDENTIFICATION</scope>
    <source>
        <tissue evidence="15">Whole body</tissue>
    </source>
</reference>
<feature type="coiled-coil region" evidence="7">
    <location>
        <begin position="197"/>
        <end position="247"/>
    </location>
</feature>
<feature type="compositionally biased region" description="Basic and acidic residues" evidence="8">
    <location>
        <begin position="1974"/>
        <end position="1990"/>
    </location>
</feature>
<feature type="domain" description="Ig-like" evidence="12">
    <location>
        <begin position="4218"/>
        <end position="4308"/>
    </location>
</feature>
<feature type="domain" description="Ig-like" evidence="12">
    <location>
        <begin position="2222"/>
        <end position="2325"/>
    </location>
</feature>
<feature type="domain" description="Ig-like" evidence="12">
    <location>
        <begin position="3915"/>
        <end position="4005"/>
    </location>
</feature>
<feature type="compositionally biased region" description="Pro residues" evidence="8">
    <location>
        <begin position="2093"/>
        <end position="2102"/>
    </location>
</feature>
<evidence type="ECO:0000256" key="2">
    <source>
        <dbReference type="ARBA" id="ARBA00006692"/>
    </source>
</evidence>
<dbReference type="PROSITE" id="PS50003">
    <property type="entry name" value="PH_DOMAIN"/>
    <property type="match status" value="1"/>
</dbReference>
<dbReference type="Pfam" id="PF00621">
    <property type="entry name" value="RhoGEF"/>
    <property type="match status" value="1"/>
</dbReference>
<feature type="domain" description="Protein kinase" evidence="11">
    <location>
        <begin position="5401"/>
        <end position="5655"/>
    </location>
</feature>
<dbReference type="Pfam" id="PF00041">
    <property type="entry name" value="fn3"/>
    <property type="match status" value="1"/>
</dbReference>
<dbReference type="InterPro" id="IPR036179">
    <property type="entry name" value="Ig-like_dom_sf"/>
</dbReference>
<dbReference type="InterPro" id="IPR013098">
    <property type="entry name" value="Ig_I-set"/>
</dbReference>
<feature type="domain" description="Ig-like" evidence="12">
    <location>
        <begin position="2407"/>
        <end position="2518"/>
    </location>
</feature>
<feature type="compositionally biased region" description="Basic and acidic residues" evidence="8">
    <location>
        <begin position="2123"/>
        <end position="2132"/>
    </location>
</feature>
<feature type="compositionally biased region" description="Low complexity" evidence="8">
    <location>
        <begin position="2133"/>
        <end position="2179"/>
    </location>
</feature>
<dbReference type="InterPro" id="IPR036116">
    <property type="entry name" value="FN3_sf"/>
</dbReference>
<dbReference type="SUPFAM" id="SSF48726">
    <property type="entry name" value="Immunoglobulin"/>
    <property type="match status" value="21"/>
</dbReference>
<dbReference type="Pfam" id="PF07679">
    <property type="entry name" value="I-set"/>
    <property type="match status" value="21"/>
</dbReference>
<evidence type="ECO:0000313" key="15">
    <source>
        <dbReference type="RefSeq" id="XP_015180264.1"/>
    </source>
</evidence>
<feature type="domain" description="Ig-like" evidence="12">
    <location>
        <begin position="3622"/>
        <end position="3713"/>
    </location>
</feature>
<evidence type="ECO:0000256" key="5">
    <source>
        <dbReference type="ARBA" id="ARBA00023157"/>
    </source>
</evidence>
<evidence type="ECO:0000259" key="10">
    <source>
        <dbReference type="PROSITE" id="PS50010"/>
    </source>
</evidence>
<evidence type="ECO:0000256" key="8">
    <source>
        <dbReference type="SAM" id="MobiDB-lite"/>
    </source>
</evidence>
<dbReference type="CDD" id="cd00160">
    <property type="entry name" value="RhoGEF"/>
    <property type="match status" value="1"/>
</dbReference>
<dbReference type="InterPro" id="IPR011993">
    <property type="entry name" value="PH-like_dom_sf"/>
</dbReference>
<protein>
    <submittedName>
        <fullName evidence="15">Muscle M-line assembly protein unc-89 isoform X1</fullName>
    </submittedName>
</protein>
<feature type="domain" description="Fibronectin type-III" evidence="13">
    <location>
        <begin position="4337"/>
        <end position="4433"/>
    </location>
</feature>
<keyword evidence="7" id="KW-0175">Coiled coil</keyword>
<dbReference type="CDD" id="cd00063">
    <property type="entry name" value="FN3"/>
    <property type="match status" value="2"/>
</dbReference>
<dbReference type="InterPro" id="IPR001849">
    <property type="entry name" value="PH_domain"/>
</dbReference>
<organism evidence="14 15">
    <name type="scientific">Polistes dominula</name>
    <name type="common">European paper wasp</name>
    <name type="synonym">Vespa dominula</name>
    <dbReference type="NCBI Taxonomy" id="743375"/>
    <lineage>
        <taxon>Eukaryota</taxon>
        <taxon>Metazoa</taxon>
        <taxon>Ecdysozoa</taxon>
        <taxon>Arthropoda</taxon>
        <taxon>Hexapoda</taxon>
        <taxon>Insecta</taxon>
        <taxon>Pterygota</taxon>
        <taxon>Neoptera</taxon>
        <taxon>Endopterygota</taxon>
        <taxon>Hymenoptera</taxon>
        <taxon>Apocrita</taxon>
        <taxon>Aculeata</taxon>
        <taxon>Vespoidea</taxon>
        <taxon>Vespidae</taxon>
        <taxon>Polistinae</taxon>
        <taxon>Polistini</taxon>
        <taxon>Polistes</taxon>
    </lineage>
</organism>
<evidence type="ECO:0000313" key="14">
    <source>
        <dbReference type="Proteomes" id="UP000694924"/>
    </source>
</evidence>
<dbReference type="Gene3D" id="1.20.900.10">
    <property type="entry name" value="Dbl homology (DH) domain"/>
    <property type="match status" value="1"/>
</dbReference>
<dbReference type="SMART" id="SM00409">
    <property type="entry name" value="IG"/>
    <property type="match status" value="21"/>
</dbReference>
<evidence type="ECO:0000259" key="9">
    <source>
        <dbReference type="PROSITE" id="PS50003"/>
    </source>
</evidence>
<keyword evidence="14" id="KW-1185">Reference proteome</keyword>
<feature type="domain" description="Ig-like" evidence="12">
    <location>
        <begin position="2815"/>
        <end position="2905"/>
    </location>
</feature>
<feature type="domain" description="Protein kinase" evidence="11">
    <location>
        <begin position="4688"/>
        <end position="4940"/>
    </location>
</feature>
<dbReference type="InterPro" id="IPR055251">
    <property type="entry name" value="SOS1_NGEF_PH"/>
</dbReference>
<dbReference type="SUPFAM" id="SSF56112">
    <property type="entry name" value="Protein kinase-like (PK-like)"/>
    <property type="match status" value="2"/>
</dbReference>
<comment type="subcellular location">
    <subcellularLocation>
        <location evidence="1">Cytoplasm</location>
    </subcellularLocation>
</comment>
<dbReference type="PANTHER" id="PTHR47633">
    <property type="entry name" value="IMMUNOGLOBULIN"/>
    <property type="match status" value="1"/>
</dbReference>
<dbReference type="PROSITE" id="PS50853">
    <property type="entry name" value="FN3"/>
    <property type="match status" value="2"/>
</dbReference>
<dbReference type="InterPro" id="IPR007110">
    <property type="entry name" value="Ig-like_dom"/>
</dbReference>
<dbReference type="InterPro" id="IPR013783">
    <property type="entry name" value="Ig-like_fold"/>
</dbReference>
<feature type="domain" description="Fibronectin type-III" evidence="13">
    <location>
        <begin position="5254"/>
        <end position="5348"/>
    </location>
</feature>
<feature type="compositionally biased region" description="Polar residues" evidence="8">
    <location>
        <begin position="2047"/>
        <end position="2089"/>
    </location>
</feature>
<keyword evidence="4" id="KW-0677">Repeat</keyword>
<accession>A0ABM1IJ77</accession>
<dbReference type="InterPro" id="IPR003599">
    <property type="entry name" value="Ig_sub"/>
</dbReference>
<dbReference type="PROSITE" id="PS50010">
    <property type="entry name" value="DH_2"/>
    <property type="match status" value="1"/>
</dbReference>
<dbReference type="CDD" id="cd00096">
    <property type="entry name" value="Ig"/>
    <property type="match status" value="3"/>
</dbReference>
<gene>
    <name evidence="15" type="primary">LOC107068433</name>
</gene>
<evidence type="ECO:0000256" key="4">
    <source>
        <dbReference type="ARBA" id="ARBA00022737"/>
    </source>
</evidence>
<evidence type="ECO:0000259" key="13">
    <source>
        <dbReference type="PROSITE" id="PS50853"/>
    </source>
</evidence>
<proteinExistence type="inferred from homology"/>
<evidence type="ECO:0000256" key="1">
    <source>
        <dbReference type="ARBA" id="ARBA00004496"/>
    </source>
</evidence>
<dbReference type="SMART" id="SM00408">
    <property type="entry name" value="IGc2"/>
    <property type="match status" value="21"/>
</dbReference>